<protein>
    <submittedName>
        <fullName evidence="2">Unannotated protein</fullName>
    </submittedName>
</protein>
<dbReference type="Pfam" id="PF12867">
    <property type="entry name" value="DinB_2"/>
    <property type="match status" value="1"/>
</dbReference>
<proteinExistence type="predicted"/>
<dbReference type="SUPFAM" id="SSF109854">
    <property type="entry name" value="DinB/YfiT-like putative metalloenzymes"/>
    <property type="match status" value="1"/>
</dbReference>
<dbReference type="EMBL" id="CAEZSR010000005">
    <property type="protein sequence ID" value="CAB4540681.1"/>
    <property type="molecule type" value="Genomic_DNA"/>
</dbReference>
<evidence type="ECO:0000259" key="1">
    <source>
        <dbReference type="Pfam" id="PF12867"/>
    </source>
</evidence>
<accession>A0A6J6BNP3</accession>
<evidence type="ECO:0000313" key="2">
    <source>
        <dbReference type="EMBL" id="CAB4540681.1"/>
    </source>
</evidence>
<name>A0A6J6BNP3_9ZZZZ</name>
<gene>
    <name evidence="2" type="ORF">UFOPK1493_00260</name>
</gene>
<dbReference type="InterPro" id="IPR024775">
    <property type="entry name" value="DinB-like"/>
</dbReference>
<organism evidence="2">
    <name type="scientific">freshwater metagenome</name>
    <dbReference type="NCBI Taxonomy" id="449393"/>
    <lineage>
        <taxon>unclassified sequences</taxon>
        <taxon>metagenomes</taxon>
        <taxon>ecological metagenomes</taxon>
    </lineage>
</organism>
<reference evidence="2" key="1">
    <citation type="submission" date="2020-05" db="EMBL/GenBank/DDBJ databases">
        <authorList>
            <person name="Chiriac C."/>
            <person name="Salcher M."/>
            <person name="Ghai R."/>
            <person name="Kavagutti S V."/>
        </authorList>
    </citation>
    <scope>NUCLEOTIDE SEQUENCE</scope>
</reference>
<dbReference type="AlphaFoldDB" id="A0A6J6BNP3"/>
<sequence length="104" mass="11995">MWHPVWWLETLLAVSRGENAPSVSEVEWPGPETTIARLRELWSEWTVFVGGLTDDDLRSGRLTRFPYTDGRPFADVLGWASMEMTKNLSEMCLLRRLLRDNALS</sequence>
<dbReference type="InterPro" id="IPR034660">
    <property type="entry name" value="DinB/YfiT-like"/>
</dbReference>
<feature type="domain" description="DinB-like" evidence="1">
    <location>
        <begin position="1"/>
        <end position="89"/>
    </location>
</feature>